<proteinExistence type="predicted"/>
<evidence type="ECO:0000313" key="1">
    <source>
        <dbReference type="EMBL" id="KAH0743538.1"/>
    </source>
</evidence>
<dbReference type="Proteomes" id="UP000826656">
    <property type="component" value="Unassembled WGS sequence"/>
</dbReference>
<name>A0ABQ7UB89_SOLTU</name>
<evidence type="ECO:0000313" key="2">
    <source>
        <dbReference type="Proteomes" id="UP000826656"/>
    </source>
</evidence>
<organism evidence="1 2">
    <name type="scientific">Solanum tuberosum</name>
    <name type="common">Potato</name>
    <dbReference type="NCBI Taxonomy" id="4113"/>
    <lineage>
        <taxon>Eukaryota</taxon>
        <taxon>Viridiplantae</taxon>
        <taxon>Streptophyta</taxon>
        <taxon>Embryophyta</taxon>
        <taxon>Tracheophyta</taxon>
        <taxon>Spermatophyta</taxon>
        <taxon>Magnoliopsida</taxon>
        <taxon>eudicotyledons</taxon>
        <taxon>Gunneridae</taxon>
        <taxon>Pentapetalae</taxon>
        <taxon>asterids</taxon>
        <taxon>lamiids</taxon>
        <taxon>Solanales</taxon>
        <taxon>Solanaceae</taxon>
        <taxon>Solanoideae</taxon>
        <taxon>Solaneae</taxon>
        <taxon>Solanum</taxon>
    </lineage>
</organism>
<comment type="caution">
    <text evidence="1">The sequence shown here is derived from an EMBL/GenBank/DDBJ whole genome shotgun (WGS) entry which is preliminary data.</text>
</comment>
<dbReference type="EMBL" id="JAIVGD010000023">
    <property type="protein sequence ID" value="KAH0743538.1"/>
    <property type="molecule type" value="Genomic_DNA"/>
</dbReference>
<gene>
    <name evidence="1" type="ORF">KY290_031531</name>
</gene>
<protein>
    <submittedName>
        <fullName evidence="1">Uncharacterized protein</fullName>
    </submittedName>
</protein>
<sequence>MWMDGSILILTNLRQENFALISKRNPSFGTTAAQVGTSPLPDGMSSGQYFSPEQSSHLFQLMQDAKPSQQNEQQSDVNVLANCAGASEHMTYESSLLFNLTSLPSPIYAPSMKRPVVLGEVHGGLYLLNSTPLQSSHVSSSPTSPQEDHLVANTPCNESAFGTIDWGICPYLI</sequence>
<accession>A0ABQ7UB89</accession>
<reference evidence="1 2" key="1">
    <citation type="journal article" date="2021" name="bioRxiv">
        <title>Chromosome-scale and haplotype-resolved genome assembly of a tetraploid potato cultivar.</title>
        <authorList>
            <person name="Sun H."/>
            <person name="Jiao W.-B."/>
            <person name="Krause K."/>
            <person name="Campoy J.A."/>
            <person name="Goel M."/>
            <person name="Folz-Donahue K."/>
            <person name="Kukat C."/>
            <person name="Huettel B."/>
            <person name="Schneeberger K."/>
        </authorList>
    </citation>
    <scope>NUCLEOTIDE SEQUENCE [LARGE SCALE GENOMIC DNA]</scope>
    <source>
        <strain evidence="1">SolTubOtavaFocal</strain>
        <tissue evidence="1">Leaves</tissue>
    </source>
</reference>
<keyword evidence="2" id="KW-1185">Reference proteome</keyword>